<dbReference type="Proteomes" id="UP000429523">
    <property type="component" value="Unassembled WGS sequence"/>
</dbReference>
<dbReference type="EMBL" id="QXGF01001675">
    <property type="protein sequence ID" value="KAE8928458.1"/>
    <property type="molecule type" value="Genomic_DNA"/>
</dbReference>
<evidence type="ECO:0000313" key="1">
    <source>
        <dbReference type="EMBL" id="KAE8928458.1"/>
    </source>
</evidence>
<dbReference type="AlphaFoldDB" id="A0A6A3EEB0"/>
<accession>A0A6A3EEB0</accession>
<name>A0A6A3EEB0_9STRA</name>
<protein>
    <submittedName>
        <fullName evidence="1">Uncharacterized protein</fullName>
    </submittedName>
</protein>
<proteinExistence type="predicted"/>
<gene>
    <name evidence="1" type="ORF">PF009_g21398</name>
</gene>
<comment type="caution">
    <text evidence="1">The sequence shown here is derived from an EMBL/GenBank/DDBJ whole genome shotgun (WGS) entry which is preliminary data.</text>
</comment>
<sequence>MTSESSPYQSKISLTPSDSTQLQVVAKAILDANLDRYQLFSDVDNGRVDPNTWKLVKSKNEMRAYLQRQRRRVSFPFQVNPGEDNCALQSLLCVGSSPGTLDSVMRENDPELSLRDNAGGVARFYRADYNSVSSRLTASGPVSSSMVY</sequence>
<reference evidence="1 2" key="1">
    <citation type="submission" date="2018-08" db="EMBL/GenBank/DDBJ databases">
        <title>Genomic investigation of the strawberry pathogen Phytophthora fragariae indicates pathogenicity is determined by transcriptional variation in three key races.</title>
        <authorList>
            <person name="Adams T.M."/>
            <person name="Armitage A.D."/>
            <person name="Sobczyk M.K."/>
            <person name="Bates H.J."/>
            <person name="Dunwell J.M."/>
            <person name="Nellist C.F."/>
            <person name="Harrison R.J."/>
        </authorList>
    </citation>
    <scope>NUCLEOTIDE SEQUENCE [LARGE SCALE GENOMIC DNA]</scope>
    <source>
        <strain evidence="1 2">NOV-9</strain>
    </source>
</reference>
<organism evidence="1 2">
    <name type="scientific">Phytophthora fragariae</name>
    <dbReference type="NCBI Taxonomy" id="53985"/>
    <lineage>
        <taxon>Eukaryota</taxon>
        <taxon>Sar</taxon>
        <taxon>Stramenopiles</taxon>
        <taxon>Oomycota</taxon>
        <taxon>Peronosporomycetes</taxon>
        <taxon>Peronosporales</taxon>
        <taxon>Peronosporaceae</taxon>
        <taxon>Phytophthora</taxon>
    </lineage>
</organism>
<evidence type="ECO:0000313" key="2">
    <source>
        <dbReference type="Proteomes" id="UP000429523"/>
    </source>
</evidence>